<proteinExistence type="predicted"/>
<keyword evidence="1" id="KW-1133">Transmembrane helix</keyword>
<reference evidence="2 3" key="1">
    <citation type="submission" date="2023-05" db="EMBL/GenBank/DDBJ databases">
        <title>B98-5 Cell Line De Novo Hybrid Assembly: An Optical Mapping Approach.</title>
        <authorList>
            <person name="Kananen K."/>
            <person name="Auerbach J.A."/>
            <person name="Kautto E."/>
            <person name="Blachly J.S."/>
        </authorList>
    </citation>
    <scope>NUCLEOTIDE SEQUENCE [LARGE SCALE GENOMIC DNA]</scope>
    <source>
        <strain evidence="2">B95-8</strain>
        <tissue evidence="2">Cell line</tissue>
    </source>
</reference>
<evidence type="ECO:0000313" key="2">
    <source>
        <dbReference type="EMBL" id="KAK2112315.1"/>
    </source>
</evidence>
<evidence type="ECO:0000256" key="1">
    <source>
        <dbReference type="SAM" id="Phobius"/>
    </source>
</evidence>
<gene>
    <name evidence="2" type="ORF">P7K49_012062</name>
</gene>
<sequence>MASHLCKGVSDSLPDGFYRWGRVLAAGLGTFSVAIDLVFLLDPLFPKIFLVPGPAVPRFPGQDVSAVPAGLLAQEMSVPDCRGSLFLAKRKEVFKSKEHKLTGEQISLHMCRAMGATRPFLGDISPSLQVDPSSSLHVTEPVLSPWPVLSLSTPFQAPSLGHLPSDGPCSPSREVSHFS</sequence>
<keyword evidence="3" id="KW-1185">Reference proteome</keyword>
<evidence type="ECO:0000313" key="3">
    <source>
        <dbReference type="Proteomes" id="UP001266305"/>
    </source>
</evidence>
<dbReference type="EMBL" id="JASSZA010000005">
    <property type="protein sequence ID" value="KAK2112315.1"/>
    <property type="molecule type" value="Genomic_DNA"/>
</dbReference>
<comment type="caution">
    <text evidence="2">The sequence shown here is derived from an EMBL/GenBank/DDBJ whole genome shotgun (WGS) entry which is preliminary data.</text>
</comment>
<feature type="transmembrane region" description="Helical" evidence="1">
    <location>
        <begin position="20"/>
        <end position="41"/>
    </location>
</feature>
<keyword evidence="1" id="KW-0472">Membrane</keyword>
<accession>A0ABQ9VT14</accession>
<protein>
    <submittedName>
        <fullName evidence="2">Uncharacterized protein</fullName>
    </submittedName>
</protein>
<keyword evidence="1" id="KW-0812">Transmembrane</keyword>
<dbReference type="Proteomes" id="UP001266305">
    <property type="component" value="Unassembled WGS sequence"/>
</dbReference>
<organism evidence="2 3">
    <name type="scientific">Saguinus oedipus</name>
    <name type="common">Cotton-top tamarin</name>
    <name type="synonym">Oedipomidas oedipus</name>
    <dbReference type="NCBI Taxonomy" id="9490"/>
    <lineage>
        <taxon>Eukaryota</taxon>
        <taxon>Metazoa</taxon>
        <taxon>Chordata</taxon>
        <taxon>Craniata</taxon>
        <taxon>Vertebrata</taxon>
        <taxon>Euteleostomi</taxon>
        <taxon>Mammalia</taxon>
        <taxon>Eutheria</taxon>
        <taxon>Euarchontoglires</taxon>
        <taxon>Primates</taxon>
        <taxon>Haplorrhini</taxon>
        <taxon>Platyrrhini</taxon>
        <taxon>Cebidae</taxon>
        <taxon>Callitrichinae</taxon>
        <taxon>Saguinus</taxon>
    </lineage>
</organism>
<name>A0ABQ9VT14_SAGOE</name>